<dbReference type="PROSITE" id="PS50194">
    <property type="entry name" value="FILAMIN_REPEAT"/>
    <property type="match status" value="1"/>
</dbReference>
<proteinExistence type="predicted"/>
<sequence>MEVFTESDLSVNLTVILERNFLHYLDELQESIIKQTEKNELTKSISNYYIARGMGLYSGEQHKKTVFYVYSNIKNTNGVNSNIIIHIRGPYGTYGKAVIPKFHSDLFTIPEINVTSESLMTRKLLQKNCKDPRNNFLKSFSLPFMQYKKKHMGDNIVIDVTLEDDRAKVTYIPNNYGIYEINMIANGELIRGCPFNVHILNNTSGVEENFENLRKVEEIPCIKKKKGYLQNN</sequence>
<dbReference type="EMBL" id="JANEYF010005446">
    <property type="protein sequence ID" value="KAJ8928154.1"/>
    <property type="molecule type" value="Genomic_DNA"/>
</dbReference>
<dbReference type="InterPro" id="IPR017868">
    <property type="entry name" value="Filamin/ABP280_repeat-like"/>
</dbReference>
<gene>
    <name evidence="2" type="ORF">NQ314_019301</name>
</gene>
<evidence type="ECO:0000313" key="3">
    <source>
        <dbReference type="Proteomes" id="UP001162156"/>
    </source>
</evidence>
<comment type="caution">
    <text evidence="2">The sequence shown here is derived from an EMBL/GenBank/DDBJ whole genome shotgun (WGS) entry which is preliminary data.</text>
</comment>
<dbReference type="Gene3D" id="2.60.40.10">
    <property type="entry name" value="Immunoglobulins"/>
    <property type="match status" value="1"/>
</dbReference>
<dbReference type="Proteomes" id="UP001162156">
    <property type="component" value="Unassembled WGS sequence"/>
</dbReference>
<evidence type="ECO:0000256" key="1">
    <source>
        <dbReference type="PROSITE-ProRule" id="PRU00087"/>
    </source>
</evidence>
<reference evidence="2" key="1">
    <citation type="journal article" date="2023" name="Insect Mol. Biol.">
        <title>Genome sequencing provides insights into the evolution of gene families encoding plant cell wall-degrading enzymes in longhorned beetles.</title>
        <authorList>
            <person name="Shin N.R."/>
            <person name="Okamura Y."/>
            <person name="Kirsch R."/>
            <person name="Pauchet Y."/>
        </authorList>
    </citation>
    <scope>NUCLEOTIDE SEQUENCE</scope>
    <source>
        <strain evidence="2">RBIC_L_NR</strain>
    </source>
</reference>
<name>A0AAV8WNT0_9CUCU</name>
<keyword evidence="3" id="KW-1185">Reference proteome</keyword>
<dbReference type="SUPFAM" id="SSF81296">
    <property type="entry name" value="E set domains"/>
    <property type="match status" value="1"/>
</dbReference>
<accession>A0AAV8WNT0</accession>
<evidence type="ECO:0000313" key="2">
    <source>
        <dbReference type="EMBL" id="KAJ8928154.1"/>
    </source>
</evidence>
<dbReference type="AlphaFoldDB" id="A0AAV8WNT0"/>
<feature type="repeat" description="Filamin" evidence="1">
    <location>
        <begin position="163"/>
        <end position="199"/>
    </location>
</feature>
<dbReference type="InterPro" id="IPR013783">
    <property type="entry name" value="Ig-like_fold"/>
</dbReference>
<dbReference type="Pfam" id="PF00630">
    <property type="entry name" value="Filamin"/>
    <property type="match status" value="1"/>
</dbReference>
<protein>
    <submittedName>
        <fullName evidence="2">Uncharacterized protein</fullName>
    </submittedName>
</protein>
<organism evidence="2 3">
    <name type="scientific">Rhamnusium bicolor</name>
    <dbReference type="NCBI Taxonomy" id="1586634"/>
    <lineage>
        <taxon>Eukaryota</taxon>
        <taxon>Metazoa</taxon>
        <taxon>Ecdysozoa</taxon>
        <taxon>Arthropoda</taxon>
        <taxon>Hexapoda</taxon>
        <taxon>Insecta</taxon>
        <taxon>Pterygota</taxon>
        <taxon>Neoptera</taxon>
        <taxon>Endopterygota</taxon>
        <taxon>Coleoptera</taxon>
        <taxon>Polyphaga</taxon>
        <taxon>Cucujiformia</taxon>
        <taxon>Chrysomeloidea</taxon>
        <taxon>Cerambycidae</taxon>
        <taxon>Lepturinae</taxon>
        <taxon>Rhagiini</taxon>
        <taxon>Rhamnusium</taxon>
    </lineage>
</organism>
<dbReference type="InterPro" id="IPR014756">
    <property type="entry name" value="Ig_E-set"/>
</dbReference>